<comment type="function">
    <text evidence="12 13">RNA polymerase that catalyzes the synthesis of short RNA molecules used as primers for DNA polymerase during DNA replication.</text>
</comment>
<dbReference type="InterPro" id="IPR034151">
    <property type="entry name" value="TOPRIM_DnaG_bac"/>
</dbReference>
<reference evidence="16 17" key="1">
    <citation type="journal article" date="2015" name="Infect. Genet. Evol.">
        <title>Genomic sequences of six botulinum neurotoxin-producing strains representing three clostridial species illustrate the mobility and diversity of botulinum neurotoxin genes.</title>
        <authorList>
            <person name="Smith T.J."/>
            <person name="Hill K.K."/>
            <person name="Xie G."/>
            <person name="Foley B.T."/>
            <person name="Williamson C.H."/>
            <person name="Foster J.T."/>
            <person name="Johnson S.L."/>
            <person name="Chertkov O."/>
            <person name="Teshima H."/>
            <person name="Gibbons H.S."/>
            <person name="Johnsky L.A."/>
            <person name="Karavis M.A."/>
            <person name="Smith L.A."/>
        </authorList>
    </citation>
    <scope>NUCLEOTIDE SEQUENCE [LARGE SCALE GENOMIC DNA]</scope>
    <source>
        <strain evidence="16 17">CDC 2741</strain>
    </source>
</reference>
<dbReference type="InterPro" id="IPR036977">
    <property type="entry name" value="DNA_primase_Znf_CHC2"/>
</dbReference>
<dbReference type="FunFam" id="3.90.980.10:FF:000001">
    <property type="entry name" value="DNA primase"/>
    <property type="match status" value="1"/>
</dbReference>
<accession>A0A0C1U2M7</accession>
<evidence type="ECO:0000256" key="2">
    <source>
        <dbReference type="ARBA" id="ARBA00022515"/>
    </source>
</evidence>
<gene>
    <name evidence="12 16" type="primary">dnaG</name>
    <name evidence="16" type="ORF">U732_1261</name>
</gene>
<dbReference type="Gene3D" id="3.90.580.10">
    <property type="entry name" value="Zinc finger, CHC2-type domain"/>
    <property type="match status" value="1"/>
</dbReference>
<dbReference type="InterPro" id="IPR036185">
    <property type="entry name" value="DNA_heli_DnaB-like_N_sf"/>
</dbReference>
<dbReference type="Gene3D" id="3.40.1360.10">
    <property type="match status" value="1"/>
</dbReference>
<dbReference type="SUPFAM" id="SSF56731">
    <property type="entry name" value="DNA primase core"/>
    <property type="match status" value="1"/>
</dbReference>
<dbReference type="STRING" id="29341.RSJ17_13895"/>
<organism evidence="16 17">
    <name type="scientific">Clostridium argentinense CDC 2741</name>
    <dbReference type="NCBI Taxonomy" id="1418104"/>
    <lineage>
        <taxon>Bacteria</taxon>
        <taxon>Bacillati</taxon>
        <taxon>Bacillota</taxon>
        <taxon>Clostridia</taxon>
        <taxon>Eubacteriales</taxon>
        <taxon>Clostridiaceae</taxon>
        <taxon>Clostridium</taxon>
    </lineage>
</organism>
<proteinExistence type="inferred from homology"/>
<name>A0A0C1U2M7_9CLOT</name>
<keyword evidence="17" id="KW-1185">Reference proteome</keyword>
<evidence type="ECO:0000313" key="16">
    <source>
        <dbReference type="EMBL" id="KIE47109.1"/>
    </source>
</evidence>
<dbReference type="GO" id="GO:1990077">
    <property type="term" value="C:primosome complex"/>
    <property type="evidence" value="ECO:0007669"/>
    <property type="project" value="UniProtKB-KW"/>
</dbReference>
<dbReference type="Gene3D" id="3.90.980.10">
    <property type="entry name" value="DNA primase, catalytic core, N-terminal domain"/>
    <property type="match status" value="1"/>
</dbReference>
<feature type="domain" description="Toprim" evidence="15">
    <location>
        <begin position="251"/>
        <end position="332"/>
    </location>
</feature>
<evidence type="ECO:0000256" key="10">
    <source>
        <dbReference type="ARBA" id="ARBA00023125"/>
    </source>
</evidence>
<dbReference type="CDD" id="cd03364">
    <property type="entry name" value="TOPRIM_DnaG_primases"/>
    <property type="match status" value="1"/>
</dbReference>
<evidence type="ECO:0000256" key="3">
    <source>
        <dbReference type="ARBA" id="ARBA00022679"/>
    </source>
</evidence>
<keyword evidence="4 12" id="KW-0548">Nucleotidyltransferase</keyword>
<dbReference type="Pfam" id="PF01807">
    <property type="entry name" value="Zn_ribbon_DnaG"/>
    <property type="match status" value="1"/>
</dbReference>
<keyword evidence="8 12" id="KW-0862">Zinc</keyword>
<comment type="subunit">
    <text evidence="12">Monomer. Interacts with DnaB.</text>
</comment>
<dbReference type="InterPro" id="IPR016136">
    <property type="entry name" value="DNA_helicase_N/primase_C"/>
</dbReference>
<dbReference type="InterPro" id="IPR006295">
    <property type="entry name" value="DNA_primase_DnaG"/>
</dbReference>
<dbReference type="GO" id="GO:0008270">
    <property type="term" value="F:zinc ion binding"/>
    <property type="evidence" value="ECO:0007669"/>
    <property type="project" value="UniProtKB-UniRule"/>
</dbReference>
<dbReference type="PIRSF" id="PIRSF002811">
    <property type="entry name" value="DnaG"/>
    <property type="match status" value="1"/>
</dbReference>
<dbReference type="RefSeq" id="WP_039632140.1">
    <property type="nucleotide sequence ID" value="NZ_AYSO01000015.1"/>
</dbReference>
<dbReference type="InterPro" id="IPR050219">
    <property type="entry name" value="DnaG_primase"/>
</dbReference>
<dbReference type="PROSITE" id="PS50880">
    <property type="entry name" value="TOPRIM"/>
    <property type="match status" value="1"/>
</dbReference>
<comment type="similarity">
    <text evidence="12 13">Belongs to the DnaG primase family.</text>
</comment>
<evidence type="ECO:0000259" key="15">
    <source>
        <dbReference type="PROSITE" id="PS50880"/>
    </source>
</evidence>
<evidence type="ECO:0000256" key="4">
    <source>
        <dbReference type="ARBA" id="ARBA00022695"/>
    </source>
</evidence>
<dbReference type="InterPro" id="IPR013264">
    <property type="entry name" value="DNAG_N"/>
</dbReference>
<evidence type="ECO:0000256" key="12">
    <source>
        <dbReference type="HAMAP-Rule" id="MF_00974"/>
    </source>
</evidence>
<dbReference type="GO" id="GO:0006269">
    <property type="term" value="P:DNA replication, synthesis of primer"/>
    <property type="evidence" value="ECO:0007669"/>
    <property type="project" value="UniProtKB-UniRule"/>
</dbReference>
<dbReference type="EC" id="2.7.7.101" evidence="12"/>
<dbReference type="SUPFAM" id="SSF48024">
    <property type="entry name" value="N-terminal domain of DnaB helicase"/>
    <property type="match status" value="1"/>
</dbReference>
<dbReference type="SUPFAM" id="SSF57783">
    <property type="entry name" value="Zinc beta-ribbon"/>
    <property type="match status" value="1"/>
</dbReference>
<dbReference type="GO" id="GO:0005737">
    <property type="term" value="C:cytoplasm"/>
    <property type="evidence" value="ECO:0007669"/>
    <property type="project" value="TreeGrafter"/>
</dbReference>
<feature type="zinc finger region" description="CHC2-type" evidence="12 14">
    <location>
        <begin position="37"/>
        <end position="61"/>
    </location>
</feature>
<dbReference type="EMBL" id="AYSO01000015">
    <property type="protein sequence ID" value="KIE47109.1"/>
    <property type="molecule type" value="Genomic_DNA"/>
</dbReference>
<dbReference type="InterPro" id="IPR037068">
    <property type="entry name" value="DNA_primase_core_N_sf"/>
</dbReference>
<dbReference type="Gene3D" id="1.10.860.10">
    <property type="entry name" value="DNAb Helicase, Chain A"/>
    <property type="match status" value="1"/>
</dbReference>
<keyword evidence="11 12" id="KW-0804">Transcription</keyword>
<dbReference type="FunFam" id="3.90.580.10:FF:000001">
    <property type="entry name" value="DNA primase"/>
    <property type="match status" value="1"/>
</dbReference>
<dbReference type="Pfam" id="PF08275">
    <property type="entry name" value="DNAG_N"/>
    <property type="match status" value="1"/>
</dbReference>
<evidence type="ECO:0000256" key="5">
    <source>
        <dbReference type="ARBA" id="ARBA00022705"/>
    </source>
</evidence>
<keyword evidence="9" id="KW-0460">Magnesium</keyword>
<sequence>MISEEVIQKVKEQTDIIDVISEKVRLKKTGRNFIGNCPFHSEKTPSFTVSQDKQIYKCFGCGEAGNVFSFIMKVENKSFPEAVKALAEKVGIEVEEKSNLNKARNDKFEKMKKLNVDAAKYFYANLRRNKKAFQYLKNRSMDERTMTKFGLGFALDEWHALGDYLRGKGYSDKEMSDLGLIIKSKKSNYYDRFRNRVIFPVFDYKGTVIGFGGRVLDDSKPKYLNSPETPLFLKGTNLYGLNFAIKQNMNRTVIIVEGYMDCIALHQQGITNVVATLGTALTEQQAKLLKRYADKAIISYDADLAGQKATLRGLDILKKSGFDVRVLSVPSGKDPDEFIKTYGKEAFQALINEAMPLVDYKIKKVEEGINFTDNEMIIRYKNKVLEIIKDLSDFEKNIYIKQVAEKLKVKEELLSDEFNQKIKQNEKNDNIQHNYGQNLYIEPAHIKAERILLKFMLTDTDKFDFISYELKDCGFVSYSHRVLYNLILKFNDLSYEDKLKHIENNCNDSETTKQFINLMEYEISGDKYDLDKMIHDCIKMIKKYRLEESEKEVMNKIKQYESKGLVEKSLKCTQELIDIQKALKNI</sequence>
<dbReference type="NCBIfam" id="TIGR01391">
    <property type="entry name" value="dnaG"/>
    <property type="match status" value="1"/>
</dbReference>
<dbReference type="OrthoDB" id="9803773at2"/>
<keyword evidence="2 12" id="KW-0639">Primosome</keyword>
<dbReference type="SMART" id="SM00400">
    <property type="entry name" value="ZnF_CHCC"/>
    <property type="match status" value="1"/>
</dbReference>
<evidence type="ECO:0000256" key="6">
    <source>
        <dbReference type="ARBA" id="ARBA00022723"/>
    </source>
</evidence>
<dbReference type="Proteomes" id="UP000031366">
    <property type="component" value="Unassembled WGS sequence"/>
</dbReference>
<keyword evidence="1 12" id="KW-0240">DNA-directed RNA polymerase</keyword>
<dbReference type="InterPro" id="IPR002694">
    <property type="entry name" value="Znf_CHC2"/>
</dbReference>
<dbReference type="SMART" id="SM00493">
    <property type="entry name" value="TOPRIM"/>
    <property type="match status" value="1"/>
</dbReference>
<dbReference type="PANTHER" id="PTHR30313">
    <property type="entry name" value="DNA PRIMASE"/>
    <property type="match status" value="1"/>
</dbReference>
<evidence type="ECO:0000256" key="7">
    <source>
        <dbReference type="ARBA" id="ARBA00022771"/>
    </source>
</evidence>
<comment type="domain">
    <text evidence="12">Contains an N-terminal zinc-binding domain, a central core domain that contains the primase activity, and a C-terminal DnaB-binding domain.</text>
</comment>
<dbReference type="GO" id="GO:0003899">
    <property type="term" value="F:DNA-directed RNA polymerase activity"/>
    <property type="evidence" value="ECO:0007669"/>
    <property type="project" value="UniProtKB-UniRule"/>
</dbReference>
<keyword evidence="3 12" id="KW-0808">Transferase</keyword>
<dbReference type="AlphaFoldDB" id="A0A0C1U2M7"/>
<evidence type="ECO:0000256" key="8">
    <source>
        <dbReference type="ARBA" id="ARBA00022833"/>
    </source>
</evidence>
<keyword evidence="10 12" id="KW-0238">DNA-binding</keyword>
<keyword evidence="5 12" id="KW-0235">DNA replication</keyword>
<dbReference type="GO" id="GO:0003677">
    <property type="term" value="F:DNA binding"/>
    <property type="evidence" value="ECO:0007669"/>
    <property type="project" value="UniProtKB-KW"/>
</dbReference>
<dbReference type="GO" id="GO:0005524">
    <property type="term" value="F:ATP binding"/>
    <property type="evidence" value="ECO:0007669"/>
    <property type="project" value="InterPro"/>
</dbReference>
<dbReference type="HAMAP" id="MF_00974">
    <property type="entry name" value="DNA_primase_DnaG"/>
    <property type="match status" value="1"/>
</dbReference>
<comment type="catalytic activity">
    <reaction evidence="12">
        <text>ssDNA + n NTP = ssDNA/pppN(pN)n-1 hybrid + (n-1) diphosphate.</text>
        <dbReference type="EC" id="2.7.7.101"/>
    </reaction>
</comment>
<dbReference type="FunFam" id="3.40.1360.10:FF:000002">
    <property type="entry name" value="DNA primase"/>
    <property type="match status" value="1"/>
</dbReference>
<evidence type="ECO:0000256" key="9">
    <source>
        <dbReference type="ARBA" id="ARBA00022842"/>
    </source>
</evidence>
<protein>
    <recommendedName>
        <fullName evidence="12 13">DNA primase</fullName>
        <ecNumber evidence="12">2.7.7.101</ecNumber>
    </recommendedName>
</protein>
<keyword evidence="6 12" id="KW-0479">Metal-binding</keyword>
<dbReference type="InterPro" id="IPR030846">
    <property type="entry name" value="DnaG_bac"/>
</dbReference>
<dbReference type="GO" id="GO:0003678">
    <property type="term" value="F:DNA helicase activity"/>
    <property type="evidence" value="ECO:0007669"/>
    <property type="project" value="InterPro"/>
</dbReference>
<dbReference type="GO" id="GO:0000428">
    <property type="term" value="C:DNA-directed RNA polymerase complex"/>
    <property type="evidence" value="ECO:0007669"/>
    <property type="project" value="UniProtKB-KW"/>
</dbReference>
<dbReference type="PANTHER" id="PTHR30313:SF2">
    <property type="entry name" value="DNA PRIMASE"/>
    <property type="match status" value="1"/>
</dbReference>
<dbReference type="Pfam" id="PF13155">
    <property type="entry name" value="Toprim_2"/>
    <property type="match status" value="1"/>
</dbReference>
<keyword evidence="7 12" id="KW-0863">Zinc-finger</keyword>
<evidence type="ECO:0000313" key="17">
    <source>
        <dbReference type="Proteomes" id="UP000031366"/>
    </source>
</evidence>
<evidence type="ECO:0000256" key="1">
    <source>
        <dbReference type="ARBA" id="ARBA00022478"/>
    </source>
</evidence>
<comment type="caution">
    <text evidence="16">The sequence shown here is derived from an EMBL/GenBank/DDBJ whole genome shotgun (WGS) entry which is preliminary data.</text>
</comment>
<dbReference type="InterPro" id="IPR006171">
    <property type="entry name" value="TOPRIM_dom"/>
</dbReference>
<evidence type="ECO:0000256" key="11">
    <source>
        <dbReference type="ARBA" id="ARBA00023163"/>
    </source>
</evidence>
<comment type="cofactor">
    <cofactor evidence="12 13 14">
        <name>Zn(2+)</name>
        <dbReference type="ChEBI" id="CHEBI:29105"/>
    </cofactor>
    <text evidence="12 13 14">Binds 1 zinc ion per monomer.</text>
</comment>
<evidence type="ECO:0000256" key="13">
    <source>
        <dbReference type="PIRNR" id="PIRNR002811"/>
    </source>
</evidence>
<evidence type="ECO:0000256" key="14">
    <source>
        <dbReference type="PIRSR" id="PIRSR002811-1"/>
    </source>
</evidence>